<keyword evidence="1" id="KW-1133">Transmembrane helix</keyword>
<organism evidence="4 5">
    <name type="scientific">Streptococcus pacificus</name>
    <dbReference type="NCBI Taxonomy" id="2740577"/>
    <lineage>
        <taxon>Bacteria</taxon>
        <taxon>Bacillati</taxon>
        <taxon>Bacillota</taxon>
        <taxon>Bacilli</taxon>
        <taxon>Lactobacillales</taxon>
        <taxon>Streptococcaceae</taxon>
        <taxon>Streptococcus</taxon>
    </lineage>
</organism>
<keyword evidence="5" id="KW-1185">Reference proteome</keyword>
<keyword evidence="1" id="KW-0812">Transmembrane</keyword>
<reference evidence="4 5" key="1">
    <citation type="journal article" date="2021" name="Int. J. Syst. Evol. Microbiol.">
        <title>Streptococcus vicugnae sp. nov., isolated from faeces of alpacas (Vicugna pacos) and cattle (Bos taurus), Streptococcus zalophi sp. nov., and Streptococcus pacificus sp. nov., isolated from respiratory tract of California sea lions (Zalophus californianus).</title>
        <authorList>
            <person name="Volokhov D.V."/>
            <person name="Zagorodnyaya T.A."/>
            <person name="Shen Z."/>
            <person name="Blom J."/>
            <person name="Furtak V.A."/>
            <person name="Eisenberg T."/>
            <person name="Fan P."/>
            <person name="Jeong K.C."/>
            <person name="Gao Y."/>
            <person name="Zhang S."/>
            <person name="Amselle M."/>
        </authorList>
    </citation>
    <scope>NUCLEOTIDE SEQUENCE [LARGE SCALE GENOMIC DNA]</scope>
    <source>
        <strain evidence="4 5">CSL7591</strain>
    </source>
</reference>
<name>A0ABS0ZHL4_9STRE</name>
<sequence length="349" mass="40709">METIIFEKIVKKNKRRQFIKTVGASILAIFVLLIIGYKGLNELTKTHGEDIKDRYLLLSEIAYPNIDYSNWHFNVTSQFAGVFESHRYKNIDGIEVPFEPYQGYYSLGGNLDNNNDSEYLLEGDNGQSSYTHGSHYKVPRFYNINFNYNEDSYNQLTQDITYVSDLNGEAVEVAITFDKPYTYDEIKTMIPDNLMINWYWIGTTSDLDTVNFQPKDLFGMTDYQQIYKESKEVPFEEIYNSFIKYLKSGLYNQWISGNYSRENDSLEETEGNSNFTEEKMNTDKNNYFDVKEDVQNFISNNPDSKTAKFSGVILTGRSENFEALKNKEWIYASNIGQTVEIRPYHHLTK</sequence>
<gene>
    <name evidence="4" type="ORF">JHK62_00715</name>
</gene>
<evidence type="ECO:0000313" key="4">
    <source>
        <dbReference type="EMBL" id="MBJ8325203.1"/>
    </source>
</evidence>
<evidence type="ECO:0000259" key="3">
    <source>
        <dbReference type="Pfam" id="PF13800"/>
    </source>
</evidence>
<feature type="domain" description="Sigma factor regulator C-terminal" evidence="2">
    <location>
        <begin position="166"/>
        <end position="337"/>
    </location>
</feature>
<evidence type="ECO:0000313" key="5">
    <source>
        <dbReference type="Proteomes" id="UP000653045"/>
    </source>
</evidence>
<protein>
    <submittedName>
        <fullName evidence="4">Anti sigma factor C-terminal domain-containing protein</fullName>
    </submittedName>
</protein>
<dbReference type="EMBL" id="JAENBO010000001">
    <property type="protein sequence ID" value="MBJ8325203.1"/>
    <property type="molecule type" value="Genomic_DNA"/>
</dbReference>
<evidence type="ECO:0000259" key="2">
    <source>
        <dbReference type="Pfam" id="PF13791"/>
    </source>
</evidence>
<keyword evidence="1" id="KW-0472">Membrane</keyword>
<dbReference type="Pfam" id="PF13800">
    <property type="entry name" value="Sigma_reg_N"/>
    <property type="match status" value="1"/>
</dbReference>
<dbReference type="RefSeq" id="WP_199574771.1">
    <property type="nucleotide sequence ID" value="NZ_JAENBO010000001.1"/>
</dbReference>
<dbReference type="InterPro" id="IPR029101">
    <property type="entry name" value="Sigma_reg_N"/>
</dbReference>
<feature type="transmembrane region" description="Helical" evidence="1">
    <location>
        <begin position="21"/>
        <end position="40"/>
    </location>
</feature>
<comment type="caution">
    <text evidence="4">The sequence shown here is derived from an EMBL/GenBank/DDBJ whole genome shotgun (WGS) entry which is preliminary data.</text>
</comment>
<dbReference type="Proteomes" id="UP000653045">
    <property type="component" value="Unassembled WGS sequence"/>
</dbReference>
<dbReference type="InterPro" id="IPR025672">
    <property type="entry name" value="Sigma_reg_C_dom"/>
</dbReference>
<feature type="domain" description="Sigma factor regulator N-terminal" evidence="3">
    <location>
        <begin position="8"/>
        <end position="95"/>
    </location>
</feature>
<accession>A0ABS0ZHL4</accession>
<dbReference type="Pfam" id="PF13791">
    <property type="entry name" value="Sigma_reg_C"/>
    <property type="match status" value="1"/>
</dbReference>
<evidence type="ECO:0000256" key="1">
    <source>
        <dbReference type="SAM" id="Phobius"/>
    </source>
</evidence>
<proteinExistence type="predicted"/>